<dbReference type="PANTHER" id="PTHR43547:SF2">
    <property type="entry name" value="HYBRID SIGNAL TRANSDUCTION HISTIDINE KINASE C"/>
    <property type="match status" value="1"/>
</dbReference>
<feature type="domain" description="Histidine kinase" evidence="6">
    <location>
        <begin position="1027"/>
        <end position="1258"/>
    </location>
</feature>
<dbReference type="CDD" id="cd00082">
    <property type="entry name" value="HisKA"/>
    <property type="match status" value="1"/>
</dbReference>
<dbReference type="EC" id="2.7.13.3" evidence="2"/>
<keyword evidence="4" id="KW-0175">Coiled coil</keyword>
<dbReference type="InterPro" id="IPR000700">
    <property type="entry name" value="PAS-assoc_C"/>
</dbReference>
<dbReference type="CDD" id="cd00075">
    <property type="entry name" value="HATPase"/>
    <property type="match status" value="1"/>
</dbReference>
<dbReference type="InterPro" id="IPR011110">
    <property type="entry name" value="Reg_prop"/>
</dbReference>
<dbReference type="PROSITE" id="PS50109">
    <property type="entry name" value="HIS_KIN"/>
    <property type="match status" value="1"/>
</dbReference>
<dbReference type="InterPro" id="IPR011047">
    <property type="entry name" value="Quinoprotein_ADH-like_sf"/>
</dbReference>
<dbReference type="PRINTS" id="PR00344">
    <property type="entry name" value="BCTRLSENSOR"/>
</dbReference>
<feature type="domain" description="PAC" evidence="7">
    <location>
        <begin position="922"/>
        <end position="975"/>
    </location>
</feature>
<sequence>MAPRSPWLAYLSIILVLFAQIAWAARPQSAASVFDDVRFRPVTVEDGLSQSTVRSMVQDLSGTVWVGTIDGLNRLDAHSIRVYRHADDQPNSLPDNHVATLVLATSGELWLGTQGRGLARYRPETDDFEQIDLDPDGSLPAANSVSALVSDGAGGIWVASAGGRLRRVDTHTRRIETLGLDFGPALTAVRDLALLDDGRLAVASGIGAFVVSADRKQIQELKLDGHALNAYTLVQGNRGAILVGTGSDGLIEFQNQTVLNHYRAKDGLVSDAVRSLKRDASGRLWVGTNGGISRIDQRHRQIDSWTQDPIGRNGLGGNRVESMMIDRDGLLWIGTWSNGISIHDPQTESFQTFKYRPDRPNFLASSTVTALTMTHDGMLIAGLHEEGGGARIDLQQGVVQRYLHDPARTDSIAASSIATLLERRDGSLWFGTQTAGLSKLRPDSRDHFELYQYDPAAPTSLSSNNVADLLEDRSGNLWVATIGGGIDRLCPGCTDFERLGSTDGLSSVYANTLLETADGGIWIGYRTVGVDRLDPVTGVVTAYRAGATPGSLSSNAVTHLYEARDGSLWVATQGGGLNRGRRDDAGRYVFHALRRAEGLGSDMVSAVGEDGSGAIWVSTATGISRINPADQSIVNFGWSEGAQRRGYFVGAIAKQSEDIFYFGGLEGITRFDARRIGEPRPPRRPQISAITALSREQATHRRIAVSRPLQAGTPTLATVDLAYDDDIVHFEFSTFNFANAESIHYAYQLEGFDEHWVNLEDGSNRATFTDLPAGEYALFVRAAGPRSLRWIDSEGPVVVRVASAPWWNPFAIAAYAVLLLCLGTWLGWTLWQAVRQRLAAQQRLQESEQRLALALEASGDEIWECDFLDHRLIRFTPHIELRIPSDTKVFSMSMLRDIVHPDDLHIFDHAMRDVLKGTKEQMRATYRMGLANGGWIWVQSYGRVVERDAQGLVRRIAGVSRDVSEIMAQDEALQRINQDLERRVESRTRDFQIANEHLRRTLDDLRNAQKQLVESEKMAALGGLVAGVAHEINTPLGIGVTAASHLETESRRIGEQARQNTLKRSDLEQFLAIADESSQLILRNLRRADHLIKSFKQVAVDQSSEQRRMVNLREYLDEILTSLQPRLKKTPFKVSIDCPGDLLVDTFPGALYQVFVNLVMNSIIHGFEGREHGQIEIHASVQRDRLCIVYRDDGRGMAVEVVARIFEPFFTTKRGQGGSGLGMHIVYNLVVQLLGGSVRCQSEPGQGVQFLIELPLASGDAAR</sequence>
<comment type="catalytic activity">
    <reaction evidence="1">
        <text>ATP + protein L-histidine = ADP + protein N-phospho-L-histidine.</text>
        <dbReference type="EC" id="2.7.13.3"/>
    </reaction>
</comment>
<dbReference type="InterPro" id="IPR005467">
    <property type="entry name" value="His_kinase_dom"/>
</dbReference>
<dbReference type="EMBL" id="CP027860">
    <property type="protein sequence ID" value="AVP97832.1"/>
    <property type="molecule type" value="Genomic_DNA"/>
</dbReference>
<dbReference type="InterPro" id="IPR004358">
    <property type="entry name" value="Sig_transdc_His_kin-like_C"/>
</dbReference>
<dbReference type="InterPro" id="IPR001610">
    <property type="entry name" value="PAC"/>
</dbReference>
<evidence type="ECO:0000256" key="1">
    <source>
        <dbReference type="ARBA" id="ARBA00000085"/>
    </source>
</evidence>
<dbReference type="InterPro" id="IPR036890">
    <property type="entry name" value="HATPase_C_sf"/>
</dbReference>
<evidence type="ECO:0000256" key="3">
    <source>
        <dbReference type="ARBA" id="ARBA00022553"/>
    </source>
</evidence>
<dbReference type="PROSITE" id="PS50113">
    <property type="entry name" value="PAC"/>
    <property type="match status" value="1"/>
</dbReference>
<dbReference type="KEGG" id="xba:C7S18_11765"/>
<evidence type="ECO:0000259" key="6">
    <source>
        <dbReference type="PROSITE" id="PS50109"/>
    </source>
</evidence>
<dbReference type="SUPFAM" id="SSF55785">
    <property type="entry name" value="PYP-like sensor domain (PAS domain)"/>
    <property type="match status" value="1"/>
</dbReference>
<dbReference type="Gene3D" id="2.60.40.10">
    <property type="entry name" value="Immunoglobulins"/>
    <property type="match status" value="1"/>
</dbReference>
<dbReference type="InterPro" id="IPR003661">
    <property type="entry name" value="HisK_dim/P_dom"/>
</dbReference>
<dbReference type="InterPro" id="IPR015943">
    <property type="entry name" value="WD40/YVTN_repeat-like_dom_sf"/>
</dbReference>
<evidence type="ECO:0000313" key="8">
    <source>
        <dbReference type="EMBL" id="AVP97832.1"/>
    </source>
</evidence>
<dbReference type="InterPro" id="IPR003594">
    <property type="entry name" value="HATPase_dom"/>
</dbReference>
<dbReference type="SMART" id="SM00387">
    <property type="entry name" value="HATPase_c"/>
    <property type="match status" value="1"/>
</dbReference>
<name>A0A2P1PSN6_9GAMM</name>
<dbReference type="SUPFAM" id="SSF101898">
    <property type="entry name" value="NHL repeat"/>
    <property type="match status" value="1"/>
</dbReference>
<dbReference type="Proteomes" id="UP000241074">
    <property type="component" value="Chromosome"/>
</dbReference>
<dbReference type="Gene3D" id="1.10.287.130">
    <property type="match status" value="1"/>
</dbReference>
<dbReference type="RefSeq" id="WP_106891752.1">
    <property type="nucleotide sequence ID" value="NZ_CP027860.1"/>
</dbReference>
<evidence type="ECO:0000313" key="9">
    <source>
        <dbReference type="Proteomes" id="UP000241074"/>
    </source>
</evidence>
<dbReference type="InterPro" id="IPR011123">
    <property type="entry name" value="Y_Y_Y"/>
</dbReference>
<feature type="coiled-coil region" evidence="4">
    <location>
        <begin position="963"/>
        <end position="1018"/>
    </location>
</feature>
<feature type="signal peptide" evidence="5">
    <location>
        <begin position="1"/>
        <end position="24"/>
    </location>
</feature>
<organism evidence="8 9">
    <name type="scientific">Ahniella affigens</name>
    <dbReference type="NCBI Taxonomy" id="2021234"/>
    <lineage>
        <taxon>Bacteria</taxon>
        <taxon>Pseudomonadati</taxon>
        <taxon>Pseudomonadota</taxon>
        <taxon>Gammaproteobacteria</taxon>
        <taxon>Lysobacterales</taxon>
        <taxon>Rhodanobacteraceae</taxon>
        <taxon>Ahniella</taxon>
    </lineage>
</organism>
<dbReference type="Pfam" id="PF08447">
    <property type="entry name" value="PAS_3"/>
    <property type="match status" value="1"/>
</dbReference>
<evidence type="ECO:0000259" key="7">
    <source>
        <dbReference type="PROSITE" id="PS50113"/>
    </source>
</evidence>
<evidence type="ECO:0000256" key="4">
    <source>
        <dbReference type="SAM" id="Coils"/>
    </source>
</evidence>
<reference evidence="8 9" key="1">
    <citation type="submission" date="2018-03" db="EMBL/GenBank/DDBJ databases">
        <title>Ahniella affigens gen. nov., sp. nov., a gammaproteobacterium isolated from sandy soil near a stream.</title>
        <authorList>
            <person name="Ko Y."/>
            <person name="Kim J.-H."/>
        </authorList>
    </citation>
    <scope>NUCLEOTIDE SEQUENCE [LARGE SCALE GENOMIC DNA]</scope>
    <source>
        <strain evidence="8 9">D13</strain>
    </source>
</reference>
<dbReference type="InterPro" id="IPR013655">
    <property type="entry name" value="PAS_fold_3"/>
</dbReference>
<accession>A0A2P1PSN6</accession>
<dbReference type="CDD" id="cd00130">
    <property type="entry name" value="PAS"/>
    <property type="match status" value="1"/>
</dbReference>
<dbReference type="SMART" id="SM00086">
    <property type="entry name" value="PAC"/>
    <property type="match status" value="1"/>
</dbReference>
<dbReference type="InterPro" id="IPR000014">
    <property type="entry name" value="PAS"/>
</dbReference>
<dbReference type="AlphaFoldDB" id="A0A2P1PSN6"/>
<dbReference type="SUPFAM" id="SSF55874">
    <property type="entry name" value="ATPase domain of HSP90 chaperone/DNA topoisomerase II/histidine kinase"/>
    <property type="match status" value="1"/>
</dbReference>
<dbReference type="Pfam" id="PF07494">
    <property type="entry name" value="Reg_prop"/>
    <property type="match status" value="4"/>
</dbReference>
<keyword evidence="5" id="KW-0732">Signal</keyword>
<dbReference type="OrthoDB" id="176203at2"/>
<dbReference type="InterPro" id="IPR013783">
    <property type="entry name" value="Ig-like_fold"/>
</dbReference>
<dbReference type="Gene3D" id="3.30.565.10">
    <property type="entry name" value="Histidine kinase-like ATPase, C-terminal domain"/>
    <property type="match status" value="1"/>
</dbReference>
<protein>
    <recommendedName>
        <fullName evidence="2">histidine kinase</fullName>
        <ecNumber evidence="2">2.7.13.3</ecNumber>
    </recommendedName>
</protein>
<evidence type="ECO:0000256" key="2">
    <source>
        <dbReference type="ARBA" id="ARBA00012438"/>
    </source>
</evidence>
<dbReference type="SMART" id="SM00388">
    <property type="entry name" value="HisKA"/>
    <property type="match status" value="1"/>
</dbReference>
<dbReference type="InterPro" id="IPR035965">
    <property type="entry name" value="PAS-like_dom_sf"/>
</dbReference>
<keyword evidence="9" id="KW-1185">Reference proteome</keyword>
<dbReference type="GO" id="GO:0000155">
    <property type="term" value="F:phosphorelay sensor kinase activity"/>
    <property type="evidence" value="ECO:0007669"/>
    <property type="project" value="InterPro"/>
</dbReference>
<dbReference type="Pfam" id="PF07495">
    <property type="entry name" value="Y_Y_Y"/>
    <property type="match status" value="1"/>
</dbReference>
<dbReference type="SUPFAM" id="SSF50998">
    <property type="entry name" value="Quinoprotein alcohol dehydrogenase-like"/>
    <property type="match status" value="1"/>
</dbReference>
<gene>
    <name evidence="8" type="ORF">C7S18_11765</name>
</gene>
<feature type="chain" id="PRO_5015137986" description="histidine kinase" evidence="5">
    <location>
        <begin position="25"/>
        <end position="1263"/>
    </location>
</feature>
<reference evidence="8 9" key="2">
    <citation type="submission" date="2018-03" db="EMBL/GenBank/DDBJ databases">
        <authorList>
            <person name="Keele B.F."/>
        </authorList>
    </citation>
    <scope>NUCLEOTIDE SEQUENCE [LARGE SCALE GENOMIC DNA]</scope>
    <source>
        <strain evidence="8 9">D13</strain>
    </source>
</reference>
<dbReference type="Gene3D" id="3.30.450.20">
    <property type="entry name" value="PAS domain"/>
    <property type="match status" value="1"/>
</dbReference>
<proteinExistence type="predicted"/>
<evidence type="ECO:0000256" key="5">
    <source>
        <dbReference type="SAM" id="SignalP"/>
    </source>
</evidence>
<dbReference type="Pfam" id="PF02518">
    <property type="entry name" value="HATPase_c"/>
    <property type="match status" value="1"/>
</dbReference>
<dbReference type="Gene3D" id="2.130.10.10">
    <property type="entry name" value="YVTN repeat-like/Quinoprotein amine dehydrogenase"/>
    <property type="match status" value="3"/>
</dbReference>
<keyword evidence="3" id="KW-0597">Phosphoprotein</keyword>
<dbReference type="PANTHER" id="PTHR43547">
    <property type="entry name" value="TWO-COMPONENT HISTIDINE KINASE"/>
    <property type="match status" value="1"/>
</dbReference>